<dbReference type="eggNOG" id="COG1514">
    <property type="taxonomic scope" value="Bacteria"/>
</dbReference>
<protein>
    <recommendedName>
        <fullName evidence="3">2'-5' RNA ligase</fullName>
    </recommendedName>
</protein>
<gene>
    <name evidence="1" type="ORF">GOAMR_20_01740</name>
</gene>
<evidence type="ECO:0000313" key="2">
    <source>
        <dbReference type="Proteomes" id="UP000006023"/>
    </source>
</evidence>
<dbReference type="AlphaFoldDB" id="G7GM01"/>
<dbReference type="InterPro" id="IPR009097">
    <property type="entry name" value="Cyclic_Pdiesterase"/>
</dbReference>
<dbReference type="SUPFAM" id="SSF55144">
    <property type="entry name" value="LigT-like"/>
    <property type="match status" value="1"/>
</dbReference>
<name>G7GM01_9ACTN</name>
<dbReference type="Pfam" id="PF13563">
    <property type="entry name" value="2_5_RNA_ligase2"/>
    <property type="match status" value="1"/>
</dbReference>
<reference evidence="1 2" key="1">
    <citation type="submission" date="2011-11" db="EMBL/GenBank/DDBJ databases">
        <title>Whole genome shotgun sequence of Gordonia amarae NBRC 15530.</title>
        <authorList>
            <person name="Takarada H."/>
            <person name="Hosoyama A."/>
            <person name="Tsuchikane K."/>
            <person name="Katsumata H."/>
            <person name="Yamazaki S."/>
            <person name="Fujita N."/>
        </authorList>
    </citation>
    <scope>NUCLEOTIDE SEQUENCE [LARGE SCALE GENOMIC DNA]</scope>
    <source>
        <strain evidence="1 2">NBRC 15530</strain>
    </source>
</reference>
<dbReference type="RefSeq" id="WP_005184088.1">
    <property type="nucleotide sequence ID" value="NZ_BAED01000020.1"/>
</dbReference>
<dbReference type="OrthoDB" id="3397424at2"/>
<organism evidence="1 2">
    <name type="scientific">Gordonia amarae NBRC 15530</name>
    <dbReference type="NCBI Taxonomy" id="1075090"/>
    <lineage>
        <taxon>Bacteria</taxon>
        <taxon>Bacillati</taxon>
        <taxon>Actinomycetota</taxon>
        <taxon>Actinomycetes</taxon>
        <taxon>Mycobacteriales</taxon>
        <taxon>Gordoniaceae</taxon>
        <taxon>Gordonia</taxon>
    </lineage>
</organism>
<comment type="caution">
    <text evidence="1">The sequence shown here is derived from an EMBL/GenBank/DDBJ whole genome shotgun (WGS) entry which is preliminary data.</text>
</comment>
<dbReference type="EMBL" id="BAED01000020">
    <property type="protein sequence ID" value="GAB04626.1"/>
    <property type="molecule type" value="Genomic_DNA"/>
</dbReference>
<evidence type="ECO:0008006" key="3">
    <source>
        <dbReference type="Google" id="ProtNLM"/>
    </source>
</evidence>
<dbReference type="Proteomes" id="UP000006023">
    <property type="component" value="Unassembled WGS sequence"/>
</dbReference>
<evidence type="ECO:0000313" key="1">
    <source>
        <dbReference type="EMBL" id="GAB04626.1"/>
    </source>
</evidence>
<accession>G7GM01</accession>
<keyword evidence="2" id="KW-1185">Reference proteome</keyword>
<proteinExistence type="predicted"/>
<dbReference type="Gene3D" id="3.90.1140.10">
    <property type="entry name" value="Cyclic phosphodiesterase"/>
    <property type="match status" value="1"/>
</dbReference>
<sequence>MAHSLELLVDDALDGIIRAQWRTLAEAGLPSRANVAAPTNRPHVTLVAAPSISSSVDAALVPLAMRLPVPVRLGGLVVFGGHNRFVLARLVVASSELLSIHAATLRLAAVDDPFAHGLPGEWTPHITLARRMTAEQVGTALALLPSAEPHGSASAIRRWDGDAHTEHVLPGRDC</sequence>
<dbReference type="STRING" id="1075090.GOAMR_20_01740"/>